<keyword evidence="3" id="KW-0540">Nuclease</keyword>
<dbReference type="RefSeq" id="WP_133404974.1">
    <property type="nucleotide sequence ID" value="NZ_SMTK01000006.1"/>
</dbReference>
<name>A0A4R5TSS7_9MICC</name>
<keyword evidence="3" id="KW-0255">Endonuclease</keyword>
<dbReference type="Pfam" id="PF04851">
    <property type="entry name" value="ResIII"/>
    <property type="match status" value="1"/>
</dbReference>
<dbReference type="SUPFAM" id="SSF52540">
    <property type="entry name" value="P-loop containing nucleoside triphosphate hydrolases"/>
    <property type="match status" value="2"/>
</dbReference>
<evidence type="ECO:0000259" key="2">
    <source>
        <dbReference type="PROSITE" id="PS51192"/>
    </source>
</evidence>
<dbReference type="Proteomes" id="UP000295411">
    <property type="component" value="Unassembled WGS sequence"/>
</dbReference>
<dbReference type="GO" id="GO:0016787">
    <property type="term" value="F:hydrolase activity"/>
    <property type="evidence" value="ECO:0007669"/>
    <property type="project" value="InterPro"/>
</dbReference>
<reference evidence="3 4" key="1">
    <citation type="submission" date="2019-03" db="EMBL/GenBank/DDBJ databases">
        <title>Arthrobacter sp. nov., an bacterium isolated from biocrust in Mu Us Desert.</title>
        <authorList>
            <person name="Lixiong L."/>
        </authorList>
    </citation>
    <scope>NUCLEOTIDE SEQUENCE [LARGE SCALE GENOMIC DNA]</scope>
    <source>
        <strain evidence="3 4">SLN-3</strain>
    </source>
</reference>
<dbReference type="InterPro" id="IPR050742">
    <property type="entry name" value="Helicase_Restrict-Modif_Enz"/>
</dbReference>
<dbReference type="InterPro" id="IPR013670">
    <property type="entry name" value="EcoEI_R_C_dom"/>
</dbReference>
<proteinExistence type="predicted"/>
<gene>
    <name evidence="3" type="ORF">E2F48_16080</name>
</gene>
<feature type="region of interest" description="Disordered" evidence="1">
    <location>
        <begin position="559"/>
        <end position="586"/>
    </location>
</feature>
<dbReference type="Gene3D" id="3.90.1570.30">
    <property type="match status" value="1"/>
</dbReference>
<dbReference type="EMBL" id="SMTK01000006">
    <property type="protein sequence ID" value="TDK23508.1"/>
    <property type="molecule type" value="Genomic_DNA"/>
</dbReference>
<evidence type="ECO:0000256" key="1">
    <source>
        <dbReference type="SAM" id="MobiDB-lite"/>
    </source>
</evidence>
<dbReference type="NCBIfam" id="NF046051">
    <property type="entry name" value="restrict_EcoAI"/>
    <property type="match status" value="1"/>
</dbReference>
<dbReference type="Gene3D" id="3.40.50.300">
    <property type="entry name" value="P-loop containing nucleotide triphosphate hydrolases"/>
    <property type="match status" value="2"/>
</dbReference>
<dbReference type="Pfam" id="PF00271">
    <property type="entry name" value="Helicase_C"/>
    <property type="match status" value="1"/>
</dbReference>
<protein>
    <submittedName>
        <fullName evidence="3">Restriction endonuclease subunit R</fullName>
    </submittedName>
</protein>
<dbReference type="PANTHER" id="PTHR47396">
    <property type="entry name" value="TYPE I RESTRICTION ENZYME ECOKI R PROTEIN"/>
    <property type="match status" value="1"/>
</dbReference>
<dbReference type="GO" id="GO:0004519">
    <property type="term" value="F:endonuclease activity"/>
    <property type="evidence" value="ECO:0007669"/>
    <property type="project" value="UniProtKB-KW"/>
</dbReference>
<dbReference type="InterPro" id="IPR001650">
    <property type="entry name" value="Helicase_C-like"/>
</dbReference>
<dbReference type="PROSITE" id="PS51192">
    <property type="entry name" value="HELICASE_ATP_BIND_1"/>
    <property type="match status" value="1"/>
</dbReference>
<dbReference type="Pfam" id="PF08463">
    <property type="entry name" value="EcoEI_R_C"/>
    <property type="match status" value="1"/>
</dbReference>
<dbReference type="GO" id="GO:0005829">
    <property type="term" value="C:cytosol"/>
    <property type="evidence" value="ECO:0007669"/>
    <property type="project" value="TreeGrafter"/>
</dbReference>
<dbReference type="GO" id="GO:0005524">
    <property type="term" value="F:ATP binding"/>
    <property type="evidence" value="ECO:0007669"/>
    <property type="project" value="InterPro"/>
</dbReference>
<keyword evidence="3" id="KW-0378">Hydrolase</keyword>
<keyword evidence="4" id="KW-1185">Reference proteome</keyword>
<dbReference type="PANTHER" id="PTHR47396:SF1">
    <property type="entry name" value="ATP-DEPENDENT HELICASE IRC3-RELATED"/>
    <property type="match status" value="1"/>
</dbReference>
<dbReference type="CDD" id="cd18032">
    <property type="entry name" value="DEXHc_RE_I_III_res"/>
    <property type="match status" value="1"/>
</dbReference>
<dbReference type="AlphaFoldDB" id="A0A4R5TSS7"/>
<dbReference type="SMART" id="SM00487">
    <property type="entry name" value="DEXDc"/>
    <property type="match status" value="1"/>
</dbReference>
<dbReference type="InterPro" id="IPR014001">
    <property type="entry name" value="Helicase_ATP-bd"/>
</dbReference>
<comment type="caution">
    <text evidence="3">The sequence shown here is derived from an EMBL/GenBank/DDBJ whole genome shotgun (WGS) entry which is preliminary data.</text>
</comment>
<dbReference type="GO" id="GO:0006304">
    <property type="term" value="P:DNA modification"/>
    <property type="evidence" value="ECO:0007669"/>
    <property type="project" value="InterPro"/>
</dbReference>
<dbReference type="OrthoDB" id="9776021at2"/>
<dbReference type="InterPro" id="IPR027417">
    <property type="entry name" value="P-loop_NTPase"/>
</dbReference>
<feature type="domain" description="Helicase ATP-binding" evidence="2">
    <location>
        <begin position="181"/>
        <end position="341"/>
    </location>
</feature>
<evidence type="ECO:0000313" key="3">
    <source>
        <dbReference type="EMBL" id="TDK23508.1"/>
    </source>
</evidence>
<evidence type="ECO:0000313" key="4">
    <source>
        <dbReference type="Proteomes" id="UP000295411"/>
    </source>
</evidence>
<dbReference type="CDD" id="cd18799">
    <property type="entry name" value="SF2_C_EcoAI-like"/>
    <property type="match status" value="1"/>
</dbReference>
<organism evidence="3 4">
    <name type="scientific">Arthrobacter crusticola</name>
    <dbReference type="NCBI Taxonomy" id="2547960"/>
    <lineage>
        <taxon>Bacteria</taxon>
        <taxon>Bacillati</taxon>
        <taxon>Actinomycetota</taxon>
        <taxon>Actinomycetes</taxon>
        <taxon>Micrococcales</taxon>
        <taxon>Micrococcaceae</taxon>
        <taxon>Arthrobacter</taxon>
    </lineage>
</organism>
<accession>A0A4R5TSS7</accession>
<dbReference type="InterPro" id="IPR006935">
    <property type="entry name" value="Helicase/UvrB_N"/>
</dbReference>
<sequence length="779" mass="88889">MGKQAVVALNEETTKLRLITPAIMEQAGWGQGQIFMEHTFTDGRVIVRGETVKRGARKMADYLLVHHEAQQPLAVVEAKDERHSVGDGMQQAIEYAVALDVPFAYSSNGHGFLEHDFFTGTERMLAMHEFPTNDELWQRYIAGKGLSPEQQETITEPYYFDPFSGKAPRYYQRVAIDRTVESISKGESRALLVMATGTGKTYTAFQIIWRLMKGAGQFKRVLYLADRNILIDQTMQQDFKPFEKVMTKVRSQELDSSYEIYMSLYHQLVGDEGTEPFRDFKPEFFDLIIVDECHRGSAKANSRWRRVLDYFTGAVHIGMTATPKENQDISNSSYFGDPIYTYSLKQGIDDGFLAPYKVFRVGLDKDLEGWRPERGQTDIDGNEIEDREYNSLDFDKTLVIDERTQRVAERVTAWLNHHGRLSKTIIFCVDIEHAERMRQAMVNANRDLTAQNPRYVMRITGDNQEGKNQLDNFIDVNESYPTVVTTSKLMTTGVDTKTVQLIVLDANINSMTEFKQIIGRGTRLYPDAGKMYFTVMDFRGVSRLFADPAFDGDPIVVYEEDDETPPEANRRGSSSNEAQDSLDDSRDKRTKVFVNGVEVTILNERVQYYDQDGRLTVESIVDYSRRNILGEFATLEHFISAWRDAEKKQAIISALEEQGVLLDALRDDAGKASAELDPFDLILHIAYDQKPVTKRERIDRVKKQGYLYKYSDVCRAVLEGLLDKYMNEGITDLKDTRILGNAPFDRLGSPARIARMFGGKQEYLEAVRELERAIYGLAA</sequence>
<dbReference type="GO" id="GO:0003677">
    <property type="term" value="F:DNA binding"/>
    <property type="evidence" value="ECO:0007669"/>
    <property type="project" value="InterPro"/>
</dbReference>